<evidence type="ECO:0000313" key="3">
    <source>
        <dbReference type="EMBL" id="KAF3947001.1"/>
    </source>
</evidence>
<sequence>LSTISITQFILHLNEKQREPDTTASRQQLRVASYRGLGALHICILQCEGPKLLSRALNRGHDILKRTVSVMSYFCHQQGNGASQDIERQRLKNGGSDSVKETWTSKTILDPRKAFLKRWNVGFVLSCMIAVSLDPLFFYLPVINEEKKCIRLDKKLWITAIVMRSFFDIIYLLHIILQFRTGFIDKKLLKSGKSELNTDAWKIAQKYLWPWFLFDIITILPIPQVVTLTIFSEMRGTKSSNKVKFLNTIVLFQYVPRVSQIYLSWRKLITNNKKFDRIVLVKASLNFILYILAGHVLGAFWYFFSTQRLAACWHEACDQHRSRCVGISFDCDHSFGNLSFLNDTCSLNDTKNATSFDFGIFLKALQSGVLESEDFPQKLFYSFWWGMRNLSSLGQNLETSNYVWENCFALGISIFGLVLFLYFMGNLQMYMQWTATKSVKNWDKVRKKMKSSKRQKQQKTMRSWISKRGFDGTIKREIIWNIDQRFEEDEDVYVENLIPDLPPDLQNNVKRYLCLDLLKNEHYASKFKGIFYCSEILRLVILNVFCSKFL</sequence>
<keyword evidence="2" id="KW-1133">Transmembrane helix</keyword>
<dbReference type="GO" id="GO:0016020">
    <property type="term" value="C:membrane"/>
    <property type="evidence" value="ECO:0007669"/>
    <property type="project" value="UniProtKB-SubCell"/>
</dbReference>
<dbReference type="PANTHER" id="PTHR45651">
    <property type="entry name" value="CYCLIC NUCLEOTIDE-GATED ION CHANNEL 15-RELATED-RELATED"/>
    <property type="match status" value="1"/>
</dbReference>
<dbReference type="OrthoDB" id="1627701at2759"/>
<feature type="transmembrane region" description="Helical" evidence="2">
    <location>
        <begin position="121"/>
        <end position="144"/>
    </location>
</feature>
<feature type="non-terminal residue" evidence="3">
    <location>
        <position position="1"/>
    </location>
</feature>
<dbReference type="PANTHER" id="PTHR45651:SF68">
    <property type="entry name" value="ION TRANSPORT DOMAIN-CONTAINING PROTEIN"/>
    <property type="match status" value="1"/>
</dbReference>
<proteinExistence type="predicted"/>
<keyword evidence="1" id="KW-0406">Ion transport</keyword>
<keyword evidence="2" id="KW-0472">Membrane</keyword>
<comment type="caution">
    <text evidence="3">The sequence shown here is derived from an EMBL/GenBank/DDBJ whole genome shotgun (WGS) entry which is preliminary data.</text>
</comment>
<reference evidence="3" key="1">
    <citation type="submission" date="2020-03" db="EMBL/GenBank/DDBJ databases">
        <title>Castanea mollissima Vanexum genome sequencing.</title>
        <authorList>
            <person name="Staton M."/>
        </authorList>
    </citation>
    <scope>NUCLEOTIDE SEQUENCE</scope>
    <source>
        <tissue evidence="3">Leaf</tissue>
    </source>
</reference>
<keyword evidence="2" id="KW-0812">Transmembrane</keyword>
<dbReference type="GO" id="GO:0005216">
    <property type="term" value="F:monoatomic ion channel activity"/>
    <property type="evidence" value="ECO:0007669"/>
    <property type="project" value="InterPro"/>
</dbReference>
<feature type="transmembrane region" description="Helical" evidence="2">
    <location>
        <begin position="402"/>
        <end position="423"/>
    </location>
</feature>
<protein>
    <recommendedName>
        <fullName evidence="5">Ion transport domain-containing protein</fullName>
    </recommendedName>
</protein>
<feature type="transmembrane region" description="Helical" evidence="2">
    <location>
        <begin position="211"/>
        <end position="231"/>
    </location>
</feature>
<evidence type="ECO:0000256" key="1">
    <source>
        <dbReference type="ARBA" id="ARBA00023303"/>
    </source>
</evidence>
<feature type="transmembrane region" description="Helical" evidence="2">
    <location>
        <begin position="284"/>
        <end position="304"/>
    </location>
</feature>
<keyword evidence="1" id="KW-0813">Transport</keyword>
<keyword evidence="4" id="KW-1185">Reference proteome</keyword>
<gene>
    <name evidence="3" type="ORF">CMV_026804</name>
</gene>
<evidence type="ECO:0000256" key="2">
    <source>
        <dbReference type="SAM" id="Phobius"/>
    </source>
</evidence>
<dbReference type="AlphaFoldDB" id="A0A8J4QB40"/>
<accession>A0A8J4QB40</accession>
<dbReference type="EMBL" id="JRKL02008300">
    <property type="protein sequence ID" value="KAF3947001.1"/>
    <property type="molecule type" value="Genomic_DNA"/>
</dbReference>
<dbReference type="SUPFAM" id="SSF81324">
    <property type="entry name" value="Voltage-gated potassium channels"/>
    <property type="match status" value="1"/>
</dbReference>
<dbReference type="Proteomes" id="UP000737018">
    <property type="component" value="Unassembled WGS sequence"/>
</dbReference>
<organism evidence="3 4">
    <name type="scientific">Castanea mollissima</name>
    <name type="common">Chinese chestnut</name>
    <dbReference type="NCBI Taxonomy" id="60419"/>
    <lineage>
        <taxon>Eukaryota</taxon>
        <taxon>Viridiplantae</taxon>
        <taxon>Streptophyta</taxon>
        <taxon>Embryophyta</taxon>
        <taxon>Tracheophyta</taxon>
        <taxon>Spermatophyta</taxon>
        <taxon>Magnoliopsida</taxon>
        <taxon>eudicotyledons</taxon>
        <taxon>Gunneridae</taxon>
        <taxon>Pentapetalae</taxon>
        <taxon>rosids</taxon>
        <taxon>fabids</taxon>
        <taxon>Fagales</taxon>
        <taxon>Fagaceae</taxon>
        <taxon>Castanea</taxon>
    </lineage>
</organism>
<name>A0A8J4QB40_9ROSI</name>
<evidence type="ECO:0008006" key="5">
    <source>
        <dbReference type="Google" id="ProtNLM"/>
    </source>
</evidence>
<keyword evidence="1" id="KW-0407">Ion channel</keyword>
<feature type="transmembrane region" description="Helical" evidence="2">
    <location>
        <begin position="156"/>
        <end position="177"/>
    </location>
</feature>
<evidence type="ECO:0000313" key="4">
    <source>
        <dbReference type="Proteomes" id="UP000737018"/>
    </source>
</evidence>
<dbReference type="Gene3D" id="1.10.287.70">
    <property type="match status" value="1"/>
</dbReference>